<dbReference type="Proteomes" id="UP000219439">
    <property type="component" value="Unassembled WGS sequence"/>
</dbReference>
<dbReference type="PANTHER" id="PTHR45737:SF6">
    <property type="entry name" value="VON WILLEBRAND FACTOR A DOMAIN-CONTAINING PROTEIN 5A"/>
    <property type="match status" value="1"/>
</dbReference>
<dbReference type="RefSeq" id="WP_097155223.1">
    <property type="nucleotide sequence ID" value="NZ_OBEL01000006.1"/>
</dbReference>
<feature type="transmembrane region" description="Helical" evidence="2">
    <location>
        <begin position="790"/>
        <end position="807"/>
    </location>
</feature>
<dbReference type="EMBL" id="OBEL01000006">
    <property type="protein sequence ID" value="SNZ20839.1"/>
    <property type="molecule type" value="Genomic_DNA"/>
</dbReference>
<evidence type="ECO:0000313" key="5">
    <source>
        <dbReference type="EMBL" id="SNZ20839.1"/>
    </source>
</evidence>
<feature type="compositionally biased region" description="Basic residues" evidence="1">
    <location>
        <begin position="1"/>
        <end position="14"/>
    </location>
</feature>
<dbReference type="OrthoDB" id="9784383at2"/>
<feature type="transmembrane region" description="Helical" evidence="2">
    <location>
        <begin position="32"/>
        <end position="50"/>
    </location>
</feature>
<name>A0A285PGL5_9HYPH</name>
<dbReference type="InterPro" id="IPR013694">
    <property type="entry name" value="VIT"/>
</dbReference>
<dbReference type="NCBIfam" id="TIGR03788">
    <property type="entry name" value="marine_srt_targ"/>
    <property type="match status" value="1"/>
</dbReference>
<reference evidence="5 6" key="1">
    <citation type="submission" date="2017-09" db="EMBL/GenBank/DDBJ databases">
        <authorList>
            <person name="Ehlers B."/>
            <person name="Leendertz F.H."/>
        </authorList>
    </citation>
    <scope>NUCLEOTIDE SEQUENCE [LARGE SCALE GENOMIC DNA]</scope>
    <source>
        <strain evidence="5 6">DSM 18289</strain>
    </source>
</reference>
<dbReference type="InterPro" id="IPR002035">
    <property type="entry name" value="VWF_A"/>
</dbReference>
<feature type="region of interest" description="Disordered" evidence="1">
    <location>
        <begin position="241"/>
        <end position="285"/>
    </location>
</feature>
<evidence type="ECO:0000256" key="1">
    <source>
        <dbReference type="SAM" id="MobiDB-lite"/>
    </source>
</evidence>
<dbReference type="InterPro" id="IPR022440">
    <property type="entry name" value="CHP03788"/>
</dbReference>
<dbReference type="SMART" id="SM00609">
    <property type="entry name" value="VIT"/>
    <property type="match status" value="1"/>
</dbReference>
<keyword evidence="6" id="KW-1185">Reference proteome</keyword>
<evidence type="ECO:0000259" key="4">
    <source>
        <dbReference type="PROSITE" id="PS51468"/>
    </source>
</evidence>
<feature type="region of interest" description="Disordered" evidence="1">
    <location>
        <begin position="712"/>
        <end position="732"/>
    </location>
</feature>
<sequence length="814" mass="88868">MPNQLPKRKSRKRHSIDLSAKRKRERSISKGFKIWAIVYASMMATGFVVASNPAHSATGHPQLASQPDAQTMPRLVTPNDMQTGALLFESKEPGRYIEAPRVASDIKVDVTGPIARTIITQKFLNPSDAWLEGVYVFPLPTDSAVDQLRMKIGDRYIEGIIKKKLEAREIYEKAKREGKKASLLEQNRPNIFTNSVANIGPGESITVQIEYQQTIQRSANTFSLRVPLVVAPRYNPAAKPLKPSVDYTSDKVDGSGWGSTDPVPDRDAITSPVLDPETEPKTNPVTLSVDLKAGFALADVTSENHKVNIANESESELKLSLAKEAVPADRDFVLSWKSKPGKTPQIGLFKQTFTPKSDSEASKKASEDYLLAYITPPYKLVEGLAQPARDITFVIDNSGSMAGPSMEQAKASLISALQKLKPHDRFNVIRFNHEMDQLFLQPVAVNATNIAQATGWVQALKAEGGTEMATAMQQALLDADPKAPTLRQVVFLTDGAIGNERQLFEIIKQGKGRSRIFTVGIGSAPNTFFMTRAAEEGKGTFTHINSVTDVKSKMAELFAKLSNPVATDLALSMTNAKDAEIAPNPLPDLYLGDPLVVAIKAKDLGSDMTLTGRFDNQPWSVKLDLSKAADSNAIDKLWARRKIRQLESDRLLSNQYEIIDKAIEKLGLDHHLVTRLTSLVAVDVTPSRPSGEELNSKKVPLNLPDGWQFDKIFDEAPGKTPAPTTAPNTPASADPQIEAALEAAPQQMALFSQATPMLARKAAPPTAGTAQLGSQKRSIPLPRTATNAQIALYSGLSLMIFGLFLAWRNRRPTA</sequence>
<dbReference type="InterPro" id="IPR036465">
    <property type="entry name" value="vWFA_dom_sf"/>
</dbReference>
<keyword evidence="2" id="KW-1133">Transmembrane helix</keyword>
<feature type="compositionally biased region" description="Low complexity" evidence="1">
    <location>
        <begin position="718"/>
        <end position="732"/>
    </location>
</feature>
<feature type="region of interest" description="Disordered" evidence="1">
    <location>
        <begin position="1"/>
        <end position="22"/>
    </location>
</feature>
<dbReference type="Pfam" id="PF13768">
    <property type="entry name" value="VWA_3"/>
    <property type="match status" value="1"/>
</dbReference>
<organism evidence="5 6">
    <name type="scientific">Cohaesibacter gelatinilyticus</name>
    <dbReference type="NCBI Taxonomy" id="372072"/>
    <lineage>
        <taxon>Bacteria</taxon>
        <taxon>Pseudomonadati</taxon>
        <taxon>Pseudomonadota</taxon>
        <taxon>Alphaproteobacteria</taxon>
        <taxon>Hyphomicrobiales</taxon>
        <taxon>Cohaesibacteraceae</taxon>
    </lineage>
</organism>
<keyword evidence="2" id="KW-0812">Transmembrane</keyword>
<gene>
    <name evidence="5" type="ORF">SAMN06265368_3950</name>
</gene>
<feature type="domain" description="VWFA" evidence="3">
    <location>
        <begin position="390"/>
        <end position="561"/>
    </location>
</feature>
<accession>A0A285PGL5</accession>
<dbReference type="PROSITE" id="PS51468">
    <property type="entry name" value="VIT"/>
    <property type="match status" value="1"/>
</dbReference>
<dbReference type="AlphaFoldDB" id="A0A285PGL5"/>
<dbReference type="SMART" id="SM00327">
    <property type="entry name" value="VWA"/>
    <property type="match status" value="1"/>
</dbReference>
<feature type="domain" description="VIT" evidence="4">
    <location>
        <begin position="85"/>
        <end position="213"/>
    </location>
</feature>
<evidence type="ECO:0000313" key="6">
    <source>
        <dbReference type="Proteomes" id="UP000219439"/>
    </source>
</evidence>
<evidence type="ECO:0000259" key="3">
    <source>
        <dbReference type="PROSITE" id="PS50234"/>
    </source>
</evidence>
<dbReference type="Pfam" id="PF08487">
    <property type="entry name" value="VIT"/>
    <property type="match status" value="1"/>
</dbReference>
<dbReference type="PROSITE" id="PS50234">
    <property type="entry name" value="VWFA"/>
    <property type="match status" value="1"/>
</dbReference>
<dbReference type="SUPFAM" id="SSF53300">
    <property type="entry name" value="vWA-like"/>
    <property type="match status" value="1"/>
</dbReference>
<proteinExistence type="predicted"/>
<keyword evidence="2" id="KW-0472">Membrane</keyword>
<dbReference type="Gene3D" id="3.40.50.410">
    <property type="entry name" value="von Willebrand factor, type A domain"/>
    <property type="match status" value="1"/>
</dbReference>
<dbReference type="CDD" id="cd01461">
    <property type="entry name" value="vWA_interalpha_trypsin_inhibitor"/>
    <property type="match status" value="1"/>
</dbReference>
<dbReference type="PANTHER" id="PTHR45737">
    <property type="entry name" value="VON WILLEBRAND FACTOR A DOMAIN-CONTAINING PROTEIN 5A"/>
    <property type="match status" value="1"/>
</dbReference>
<protein>
    <submittedName>
        <fullName evidence="5">Ca-activated chloride channel family protein</fullName>
    </submittedName>
</protein>
<evidence type="ECO:0000256" key="2">
    <source>
        <dbReference type="SAM" id="Phobius"/>
    </source>
</evidence>